<organism evidence="2 3">
    <name type="scientific">Dictyostelium purpureum</name>
    <name type="common">Slime mold</name>
    <dbReference type="NCBI Taxonomy" id="5786"/>
    <lineage>
        <taxon>Eukaryota</taxon>
        <taxon>Amoebozoa</taxon>
        <taxon>Evosea</taxon>
        <taxon>Eumycetozoa</taxon>
        <taxon>Dictyostelia</taxon>
        <taxon>Dictyosteliales</taxon>
        <taxon>Dictyosteliaceae</taxon>
        <taxon>Dictyostelium</taxon>
    </lineage>
</organism>
<keyword evidence="3" id="KW-1185">Reference proteome</keyword>
<reference evidence="3" key="1">
    <citation type="journal article" date="2011" name="Genome Biol.">
        <title>Comparative genomics of the social amoebae Dictyostelium discoideum and Dictyostelium purpureum.</title>
        <authorList>
            <consortium name="US DOE Joint Genome Institute (JGI-PGF)"/>
            <person name="Sucgang R."/>
            <person name="Kuo A."/>
            <person name="Tian X."/>
            <person name="Salerno W."/>
            <person name="Parikh A."/>
            <person name="Feasley C.L."/>
            <person name="Dalin E."/>
            <person name="Tu H."/>
            <person name="Huang E."/>
            <person name="Barry K."/>
            <person name="Lindquist E."/>
            <person name="Shapiro H."/>
            <person name="Bruce D."/>
            <person name="Schmutz J."/>
            <person name="Salamov A."/>
            <person name="Fey P."/>
            <person name="Gaudet P."/>
            <person name="Anjard C."/>
            <person name="Babu M.M."/>
            <person name="Basu S."/>
            <person name="Bushmanova Y."/>
            <person name="van der Wel H."/>
            <person name="Katoh-Kurasawa M."/>
            <person name="Dinh C."/>
            <person name="Coutinho P.M."/>
            <person name="Saito T."/>
            <person name="Elias M."/>
            <person name="Schaap P."/>
            <person name="Kay R.R."/>
            <person name="Henrissat B."/>
            <person name="Eichinger L."/>
            <person name="Rivero F."/>
            <person name="Putnam N.H."/>
            <person name="West C.M."/>
            <person name="Loomis W.F."/>
            <person name="Chisholm R.L."/>
            <person name="Shaulsky G."/>
            <person name="Strassmann J.E."/>
            <person name="Queller D.C."/>
            <person name="Kuspa A."/>
            <person name="Grigoriev I.V."/>
        </authorList>
    </citation>
    <scope>NUCLEOTIDE SEQUENCE [LARGE SCALE GENOMIC DNA]</scope>
    <source>
        <strain evidence="3">QSDP1</strain>
    </source>
</reference>
<dbReference type="EMBL" id="GL871322">
    <property type="protein sequence ID" value="EGC30530.1"/>
    <property type="molecule type" value="Genomic_DNA"/>
</dbReference>
<feature type="region of interest" description="Disordered" evidence="1">
    <location>
        <begin position="177"/>
        <end position="204"/>
    </location>
</feature>
<name>F0ZZV2_DICPU</name>
<evidence type="ECO:0000313" key="2">
    <source>
        <dbReference type="EMBL" id="EGC30530.1"/>
    </source>
</evidence>
<dbReference type="OrthoDB" id="21390at2759"/>
<dbReference type="AlphaFoldDB" id="F0ZZV2"/>
<dbReference type="Proteomes" id="UP000001064">
    <property type="component" value="Unassembled WGS sequence"/>
</dbReference>
<dbReference type="RefSeq" id="XP_003292953.1">
    <property type="nucleotide sequence ID" value="XM_003292905.1"/>
</dbReference>
<proteinExistence type="predicted"/>
<evidence type="ECO:0000313" key="3">
    <source>
        <dbReference type="Proteomes" id="UP000001064"/>
    </source>
</evidence>
<dbReference type="InParanoid" id="F0ZZV2"/>
<dbReference type="GeneID" id="10510351"/>
<protein>
    <submittedName>
        <fullName evidence="2">Uncharacterized protein</fullName>
    </submittedName>
</protein>
<evidence type="ECO:0000256" key="1">
    <source>
        <dbReference type="SAM" id="MobiDB-lite"/>
    </source>
</evidence>
<accession>F0ZZV2</accession>
<sequence>MIRKRTTQVFIGNGSINKSSYDPYRHLGNFYYFYEDEYDVNTDKVPEGHHYCRHCPHKEENYPNSNSIYFVIFCKVGVKMALSNYKREATNRKVVQKKNSTNIEVVQKRKKGRPTKKTSKPCYNCKTWASPEWRNGKVDVNSFTIEEISREQHSIGKLLNYDEEDQDEVLEYYIEVDYEREDDDDDDSEEEDDDDDYDYEDEDE</sequence>
<dbReference type="VEuPathDB" id="AmoebaDB:DICPUDRAFT_83551"/>
<gene>
    <name evidence="2" type="ORF">DICPUDRAFT_83551</name>
</gene>
<dbReference type="KEGG" id="dpp:DICPUDRAFT_83551"/>